<name>A0A7Y0YBF0_9ACTO</name>
<dbReference type="Proteomes" id="UP000553981">
    <property type="component" value="Unassembled WGS sequence"/>
</dbReference>
<protein>
    <submittedName>
        <fullName evidence="1">Uncharacterized protein</fullName>
    </submittedName>
</protein>
<dbReference type="EMBL" id="JABCUI010000001">
    <property type="protein sequence ID" value="NMW86381.1"/>
    <property type="molecule type" value="Genomic_DNA"/>
</dbReference>
<gene>
    <name evidence="1" type="ORF">HHJ67_01215</name>
</gene>
<organism evidence="1 2">
    <name type="scientific">Mobiluncus curtisii</name>
    <dbReference type="NCBI Taxonomy" id="2051"/>
    <lineage>
        <taxon>Bacteria</taxon>
        <taxon>Bacillati</taxon>
        <taxon>Actinomycetota</taxon>
        <taxon>Actinomycetes</taxon>
        <taxon>Actinomycetales</taxon>
        <taxon>Actinomycetaceae</taxon>
        <taxon>Mobiluncus</taxon>
    </lineage>
</organism>
<evidence type="ECO:0000313" key="1">
    <source>
        <dbReference type="EMBL" id="NMW86381.1"/>
    </source>
</evidence>
<accession>A0A7Y0YBF0</accession>
<sequence>MKMSEQLGGTDKLQTPQMFAVAVASTAGRSAYDNVPAFPKIVAPSNVNRADANARAFNSGTLADAVNRLVGLPPFNVPASGIVGILSSRTVANQGFVA</sequence>
<proteinExistence type="predicted"/>
<reference evidence="1 2" key="1">
    <citation type="submission" date="2020-04" db="EMBL/GenBank/DDBJ databases">
        <title>Antimicrobial susceptibility and clonality of vaginal-derived multi-drug resistant Mobiluncus isolates in China.</title>
        <authorList>
            <person name="Zhang X."/>
        </authorList>
    </citation>
    <scope>NUCLEOTIDE SEQUENCE [LARGE SCALE GENOMIC DNA]</scope>
    <source>
        <strain evidence="1 2">19</strain>
    </source>
</reference>
<evidence type="ECO:0000313" key="2">
    <source>
        <dbReference type="Proteomes" id="UP000553981"/>
    </source>
</evidence>
<comment type="caution">
    <text evidence="1">The sequence shown here is derived from an EMBL/GenBank/DDBJ whole genome shotgun (WGS) entry which is preliminary data.</text>
</comment>
<dbReference type="AlphaFoldDB" id="A0A7Y0YBF0"/>